<proteinExistence type="predicted"/>
<keyword evidence="1" id="KW-1133">Transmembrane helix</keyword>
<keyword evidence="1" id="KW-0472">Membrane</keyword>
<dbReference type="NCBIfam" id="TIGR02523">
    <property type="entry name" value="type_IV_pilV"/>
    <property type="match status" value="1"/>
</dbReference>
<dbReference type="EMBL" id="AFWV01000017">
    <property type="protein sequence ID" value="EGV16510.1"/>
    <property type="molecule type" value="Genomic_DNA"/>
</dbReference>
<dbReference type="PROSITE" id="PS00409">
    <property type="entry name" value="PROKAR_NTER_METHYL"/>
    <property type="match status" value="1"/>
</dbReference>
<feature type="transmembrane region" description="Helical" evidence="1">
    <location>
        <begin position="21"/>
        <end position="42"/>
    </location>
</feature>
<dbReference type="InterPro" id="IPR013362">
    <property type="entry name" value="Pilus_4_PilV"/>
</dbReference>
<evidence type="ECO:0000256" key="1">
    <source>
        <dbReference type="SAM" id="Phobius"/>
    </source>
</evidence>
<dbReference type="RefSeq" id="WP_007195151.1">
    <property type="nucleotide sequence ID" value="NZ_AFWV01000017.1"/>
</dbReference>
<keyword evidence="1" id="KW-0812">Transmembrane</keyword>
<dbReference type="AlphaFoldDB" id="F9UH12"/>
<evidence type="ECO:0000313" key="2">
    <source>
        <dbReference type="EMBL" id="EGV16510.1"/>
    </source>
</evidence>
<organism evidence="2 3">
    <name type="scientific">Thiocapsa marina 5811</name>
    <dbReference type="NCBI Taxonomy" id="768671"/>
    <lineage>
        <taxon>Bacteria</taxon>
        <taxon>Pseudomonadati</taxon>
        <taxon>Pseudomonadota</taxon>
        <taxon>Gammaproteobacteria</taxon>
        <taxon>Chromatiales</taxon>
        <taxon>Chromatiaceae</taxon>
        <taxon>Thiocapsa</taxon>
    </lineage>
</organism>
<sequence>MIRRMPDRKSQGQYVRQSGVTLIEALITMVILSFGLLSVAALQLKSLQYATISYQRSIATIQASDLVERLWAGICVAADEWEDIAEDWEDFHAAEQNLPNWAGVVESPANLTYTVTISWDERVDDTRMTFVHTAMLPDLPGCN</sequence>
<dbReference type="STRING" id="768671.ThimaDRAFT_4279"/>
<dbReference type="eggNOG" id="COG4967">
    <property type="taxonomic scope" value="Bacteria"/>
</dbReference>
<gene>
    <name evidence="2" type="ORF">ThimaDRAFT_4279</name>
</gene>
<dbReference type="OrthoDB" id="5768437at2"/>
<accession>F9UH12</accession>
<evidence type="ECO:0000313" key="3">
    <source>
        <dbReference type="Proteomes" id="UP000005459"/>
    </source>
</evidence>
<dbReference type="InterPro" id="IPR012902">
    <property type="entry name" value="N_methyl_site"/>
</dbReference>
<dbReference type="Pfam" id="PF07963">
    <property type="entry name" value="N_methyl"/>
    <property type="match status" value="1"/>
</dbReference>
<name>F9UH12_9GAMM</name>
<protein>
    <submittedName>
        <fullName evidence="2">Type IV pilus modification protein PilV</fullName>
    </submittedName>
</protein>
<dbReference type="Proteomes" id="UP000005459">
    <property type="component" value="Unassembled WGS sequence"/>
</dbReference>
<keyword evidence="3" id="KW-1185">Reference proteome</keyword>
<reference evidence="2 3" key="1">
    <citation type="submission" date="2011-06" db="EMBL/GenBank/DDBJ databases">
        <title>The draft genome of Thiocapsa marina 5811.</title>
        <authorList>
            <consortium name="US DOE Joint Genome Institute (JGI-PGF)"/>
            <person name="Lucas S."/>
            <person name="Han J."/>
            <person name="Cheng J.-F."/>
            <person name="Goodwin L."/>
            <person name="Pitluck S."/>
            <person name="Peters L."/>
            <person name="Land M.L."/>
            <person name="Hauser L."/>
            <person name="Vogl K."/>
            <person name="Liu Z."/>
            <person name="Imhoff J."/>
            <person name="Thiel V."/>
            <person name="Frigaard N.-U."/>
            <person name="Bryant D."/>
            <person name="Woyke T.J."/>
        </authorList>
    </citation>
    <scope>NUCLEOTIDE SEQUENCE [LARGE SCALE GENOMIC DNA]</scope>
    <source>
        <strain evidence="2 3">5811</strain>
    </source>
</reference>